<evidence type="ECO:0000313" key="1">
    <source>
        <dbReference type="EMBL" id="AAZ24201.1"/>
    </source>
</evidence>
<sequence length="67" mass="7249">MPPISLDDSQDPTFNFQQCHLKIPPKSGFKIFSLPLTSILEPKLRGISLLALSGLAIDIIKSSVAAK</sequence>
<dbReference type="AlphaFoldDB" id="Q485N0"/>
<name>Q485N0_COLP3</name>
<organism evidence="1 2">
    <name type="scientific">Colwellia psychrerythraea (strain 34H / ATCC BAA-681)</name>
    <name type="common">Vibrio psychroerythus</name>
    <dbReference type="NCBI Taxonomy" id="167879"/>
    <lineage>
        <taxon>Bacteria</taxon>
        <taxon>Pseudomonadati</taxon>
        <taxon>Pseudomonadota</taxon>
        <taxon>Gammaproteobacteria</taxon>
        <taxon>Alteromonadales</taxon>
        <taxon>Colwelliaceae</taxon>
        <taxon>Colwellia</taxon>
    </lineage>
</organism>
<accession>Q485N0</accession>
<proteinExistence type="predicted"/>
<dbReference type="KEGG" id="cps:CPS_1493"/>
<reference evidence="1" key="1">
    <citation type="journal article" date="2005" name="Proc. Natl. Acad. Sci. U.S.A.">
        <title>The psychrophilic lifestyle as revealed by the genome sequence of Colwellia psychrerythraea 34H through genomic and proteomic analyses.</title>
        <authorList>
            <person name="Methe B.A."/>
            <person name="Nelson K.E."/>
            <person name="Deming J.W."/>
            <person name="Momen B."/>
            <person name="Melamud E."/>
            <person name="Zhang X."/>
            <person name="Moult J."/>
            <person name="Madupu R."/>
            <person name="Nelson W.C."/>
            <person name="Dodson R.J."/>
            <person name="Brinkac L.M."/>
            <person name="Daugherty S.C."/>
            <person name="Durkin A.S."/>
            <person name="DeBoy R.T."/>
            <person name="Kolonay J.F."/>
            <person name="Sullivan S.A."/>
            <person name="Zhou L."/>
            <person name="Davidsen T.M."/>
            <person name="Wu M."/>
            <person name="Huston A.L."/>
            <person name="Lewis M."/>
            <person name="Weaver B."/>
            <person name="Weidman J.F."/>
            <person name="Khouri H."/>
            <person name="Utterback T.R."/>
            <person name="Feldblyum T.V."/>
            <person name="Fraser C.M."/>
        </authorList>
    </citation>
    <scope>NUCLEOTIDE SEQUENCE [LARGE SCALE GENOMIC DNA]</scope>
    <source>
        <strain evidence="1">34H</strain>
    </source>
</reference>
<dbReference type="HOGENOM" id="CLU_2805061_0_0_6"/>
<evidence type="ECO:0000313" key="2">
    <source>
        <dbReference type="Proteomes" id="UP000000547"/>
    </source>
</evidence>
<dbReference type="EMBL" id="CP000083">
    <property type="protein sequence ID" value="AAZ24201.1"/>
    <property type="molecule type" value="Genomic_DNA"/>
</dbReference>
<dbReference type="Proteomes" id="UP000000547">
    <property type="component" value="Chromosome"/>
</dbReference>
<protein>
    <submittedName>
        <fullName evidence="1">Uncharacterized protein</fullName>
    </submittedName>
</protein>
<gene>
    <name evidence="1" type="ordered locus">CPS_1493</name>
</gene>